<keyword evidence="2" id="KW-0614">Plasmid</keyword>
<feature type="region of interest" description="Disordered" evidence="1">
    <location>
        <begin position="1"/>
        <end position="36"/>
    </location>
</feature>
<geneLocation type="plasmid" evidence="3">
    <name>pne_3</name>
</geneLocation>
<dbReference type="KEGG" id="ned:HUN01_00770"/>
<gene>
    <name evidence="2" type="ORF">HUN01_00770</name>
</gene>
<reference evidence="3" key="1">
    <citation type="submission" date="2020-06" db="EMBL/GenBank/DDBJ databases">
        <title>Nostoc edaphicum CCNP1411 genome.</title>
        <authorList>
            <person name="Fidor A."/>
            <person name="Grabski M."/>
            <person name="Gawor J."/>
            <person name="Gromadka R."/>
            <person name="Wegrzyn G."/>
            <person name="Mazur-Marzec H."/>
        </authorList>
    </citation>
    <scope>NUCLEOTIDE SEQUENCE [LARGE SCALE GENOMIC DNA]</scope>
    <source>
        <strain evidence="3">CCNP1411</strain>
        <plasmid evidence="3">pne_3</plasmid>
    </source>
</reference>
<feature type="compositionally biased region" description="Basic and acidic residues" evidence="1">
    <location>
        <begin position="24"/>
        <end position="35"/>
    </location>
</feature>
<organism evidence="2 3">
    <name type="scientific">Nostoc edaphicum CCNP1411</name>
    <dbReference type="NCBI Taxonomy" id="1472755"/>
    <lineage>
        <taxon>Bacteria</taxon>
        <taxon>Bacillati</taxon>
        <taxon>Cyanobacteriota</taxon>
        <taxon>Cyanophyceae</taxon>
        <taxon>Nostocales</taxon>
        <taxon>Nostocaceae</taxon>
        <taxon>Nostoc</taxon>
    </lineage>
</organism>
<dbReference type="EMBL" id="CP054695">
    <property type="protein sequence ID" value="QMS86194.1"/>
    <property type="molecule type" value="Genomic_DNA"/>
</dbReference>
<keyword evidence="3" id="KW-1185">Reference proteome</keyword>
<sequence>MTTNKKQPKNNDNNRQPNSSGSRKLPERTDTDRQRQYKNLTLRLRAYSNTVDAKLIIYLQKGNGVSTSKEMVLQALRMCWLPLAYQAQANADVEISDKEVRQVGLICCHALEQHLAYLRMELGLPHKSSDVLPVPLSTMTNPQTLATMFGLEIGNSGGIDDENDSNASAKGKSKGNGTSNSDNQRKHKIDSDSFIAGEGSFYDDTDNMFENI</sequence>
<evidence type="ECO:0000313" key="2">
    <source>
        <dbReference type="EMBL" id="QMS86194.1"/>
    </source>
</evidence>
<feature type="region of interest" description="Disordered" evidence="1">
    <location>
        <begin position="157"/>
        <end position="203"/>
    </location>
</feature>
<dbReference type="Proteomes" id="UP000514713">
    <property type="component" value="Plasmid pNe_3"/>
</dbReference>
<protein>
    <submittedName>
        <fullName evidence="2">Uncharacterized protein</fullName>
    </submittedName>
</protein>
<evidence type="ECO:0000256" key="1">
    <source>
        <dbReference type="SAM" id="MobiDB-lite"/>
    </source>
</evidence>
<name>A0A7D7L9P2_9NOSO</name>
<dbReference type="RefSeq" id="WP_181927185.1">
    <property type="nucleotide sequence ID" value="NZ_CP054695.1"/>
</dbReference>
<feature type="compositionally biased region" description="Polar residues" evidence="1">
    <location>
        <begin position="1"/>
        <end position="22"/>
    </location>
</feature>
<evidence type="ECO:0000313" key="3">
    <source>
        <dbReference type="Proteomes" id="UP000514713"/>
    </source>
</evidence>
<accession>A0A7D7L9P2</accession>
<dbReference type="AlphaFoldDB" id="A0A7D7L9P2"/>
<proteinExistence type="predicted"/>